<comment type="caution">
    <text evidence="1">The sequence shown here is derived from an EMBL/GenBank/DDBJ whole genome shotgun (WGS) entry which is preliminary data.</text>
</comment>
<dbReference type="SUPFAM" id="SSF53098">
    <property type="entry name" value="Ribonuclease H-like"/>
    <property type="match status" value="1"/>
</dbReference>
<evidence type="ECO:0000313" key="2">
    <source>
        <dbReference type="Proteomes" id="UP001218218"/>
    </source>
</evidence>
<dbReference type="InterPro" id="IPR012337">
    <property type="entry name" value="RNaseH-like_sf"/>
</dbReference>
<sequence>MLTLLGMMRSRAPEIIPSRKVIAGRLLDEAASTVDQKLFNILKGQALGAVTDGWKSLTKDSVSGVCVNVEYKSYTIELADVTSMDKSGPGMCKQFCDIIDRLEAKYGCKVIYFVTDADGGSKKGRVLLGKQRLYLILPSCWAHQFQLILGDYFKVNKFAAQTAEMTTALIGWINNHGKSPENL</sequence>
<keyword evidence="2" id="KW-1185">Reference proteome</keyword>
<dbReference type="EMBL" id="JARIHO010000136">
    <property type="protein sequence ID" value="KAJ7301383.1"/>
    <property type="molecule type" value="Genomic_DNA"/>
</dbReference>
<proteinExistence type="predicted"/>
<organism evidence="1 2">
    <name type="scientific">Mycena albidolilacea</name>
    <dbReference type="NCBI Taxonomy" id="1033008"/>
    <lineage>
        <taxon>Eukaryota</taxon>
        <taxon>Fungi</taxon>
        <taxon>Dikarya</taxon>
        <taxon>Basidiomycota</taxon>
        <taxon>Agaricomycotina</taxon>
        <taxon>Agaricomycetes</taxon>
        <taxon>Agaricomycetidae</taxon>
        <taxon>Agaricales</taxon>
        <taxon>Marasmiineae</taxon>
        <taxon>Mycenaceae</taxon>
        <taxon>Mycena</taxon>
    </lineage>
</organism>
<evidence type="ECO:0000313" key="1">
    <source>
        <dbReference type="EMBL" id="KAJ7301383.1"/>
    </source>
</evidence>
<protein>
    <recommendedName>
        <fullName evidence="3">DUF659 domain-containing protein</fullName>
    </recommendedName>
</protein>
<reference evidence="1" key="1">
    <citation type="submission" date="2023-03" db="EMBL/GenBank/DDBJ databases">
        <title>Massive genome expansion in bonnet fungi (Mycena s.s.) driven by repeated elements and novel gene families across ecological guilds.</title>
        <authorList>
            <consortium name="Lawrence Berkeley National Laboratory"/>
            <person name="Harder C.B."/>
            <person name="Miyauchi S."/>
            <person name="Viragh M."/>
            <person name="Kuo A."/>
            <person name="Thoen E."/>
            <person name="Andreopoulos B."/>
            <person name="Lu D."/>
            <person name="Skrede I."/>
            <person name="Drula E."/>
            <person name="Henrissat B."/>
            <person name="Morin E."/>
            <person name="Kohler A."/>
            <person name="Barry K."/>
            <person name="LaButti K."/>
            <person name="Morin E."/>
            <person name="Salamov A."/>
            <person name="Lipzen A."/>
            <person name="Mereny Z."/>
            <person name="Hegedus B."/>
            <person name="Baldrian P."/>
            <person name="Stursova M."/>
            <person name="Weitz H."/>
            <person name="Taylor A."/>
            <person name="Grigoriev I.V."/>
            <person name="Nagy L.G."/>
            <person name="Martin F."/>
            <person name="Kauserud H."/>
        </authorList>
    </citation>
    <scope>NUCLEOTIDE SEQUENCE</scope>
    <source>
        <strain evidence="1">CBHHK002</strain>
    </source>
</reference>
<name>A0AAD7E758_9AGAR</name>
<dbReference type="Proteomes" id="UP001218218">
    <property type="component" value="Unassembled WGS sequence"/>
</dbReference>
<gene>
    <name evidence="1" type="ORF">DFH08DRAFT_978789</name>
</gene>
<dbReference type="AlphaFoldDB" id="A0AAD7E758"/>
<accession>A0AAD7E758</accession>
<evidence type="ECO:0008006" key="3">
    <source>
        <dbReference type="Google" id="ProtNLM"/>
    </source>
</evidence>